<evidence type="ECO:0000259" key="8">
    <source>
        <dbReference type="Pfam" id="PF01288"/>
    </source>
</evidence>
<keyword evidence="5 9" id="KW-0418">Kinase</keyword>
<keyword evidence="10" id="KW-1185">Reference proteome</keyword>
<dbReference type="GO" id="GO:0016301">
    <property type="term" value="F:kinase activity"/>
    <property type="evidence" value="ECO:0007669"/>
    <property type="project" value="UniProtKB-KW"/>
</dbReference>
<dbReference type="InterPro" id="IPR000550">
    <property type="entry name" value="Hppk"/>
</dbReference>
<sequence length="151" mass="17182">MNANETIFALALASNLDPEQHFQTAYQTIQSWGEAQFSHVYQIPCRDGVGADYWNSACLLKTSKSRAQLELELKQLEADSGRVRPSHQISLDVDLIAWGNNLNEMRFNLKKMPLAVDVKIPLYELWNNAALYVSECHFPQVDFQTNIQAHS</sequence>
<dbReference type="GO" id="GO:0003848">
    <property type="term" value="F:2-amino-4-hydroxy-6-hydroxymethyldihydropteridine diphosphokinase activity"/>
    <property type="evidence" value="ECO:0007669"/>
    <property type="project" value="UniProtKB-EC"/>
</dbReference>
<proteinExistence type="predicted"/>
<dbReference type="EC" id="2.7.6.3" evidence="2"/>
<dbReference type="SUPFAM" id="SSF55083">
    <property type="entry name" value="6-hydroxymethyl-7,8-dihydropterin pyrophosphokinase, HPPK"/>
    <property type="match status" value="1"/>
</dbReference>
<gene>
    <name evidence="9" type="ORF">D7V21_15065</name>
</gene>
<comment type="pathway">
    <text evidence="1">Cofactor biosynthesis; tetrahydrofolate biosynthesis; 2-amino-4-hydroxy-6-hydroxymethyl-7,8-dihydropteridine diphosphate from 7,8-dihydroneopterin triphosphate: step 4/4.</text>
</comment>
<feature type="domain" description="7,8-dihydro-6-hydroxymethylpterin-pyrophosphokinase" evidence="8">
    <location>
        <begin position="10"/>
        <end position="128"/>
    </location>
</feature>
<keyword evidence="6" id="KW-0067">ATP-binding</keyword>
<evidence type="ECO:0000256" key="3">
    <source>
        <dbReference type="ARBA" id="ARBA00022679"/>
    </source>
</evidence>
<evidence type="ECO:0000313" key="10">
    <source>
        <dbReference type="Proteomes" id="UP000269001"/>
    </source>
</evidence>
<evidence type="ECO:0000256" key="2">
    <source>
        <dbReference type="ARBA" id="ARBA00013253"/>
    </source>
</evidence>
<dbReference type="GO" id="GO:0046656">
    <property type="term" value="P:folic acid biosynthetic process"/>
    <property type="evidence" value="ECO:0007669"/>
    <property type="project" value="UniProtKB-KW"/>
</dbReference>
<comment type="caution">
    <text evidence="9">The sequence shown here is derived from an EMBL/GenBank/DDBJ whole genome shotgun (WGS) entry which is preliminary data.</text>
</comment>
<dbReference type="Pfam" id="PF01288">
    <property type="entry name" value="HPPK"/>
    <property type="match status" value="1"/>
</dbReference>
<evidence type="ECO:0000256" key="6">
    <source>
        <dbReference type="ARBA" id="ARBA00022840"/>
    </source>
</evidence>
<evidence type="ECO:0000256" key="4">
    <source>
        <dbReference type="ARBA" id="ARBA00022741"/>
    </source>
</evidence>
<protein>
    <recommendedName>
        <fullName evidence="2">2-amino-4-hydroxy-6-hydroxymethyldihydropteridine diphosphokinase</fullName>
        <ecNumber evidence="2">2.7.6.3</ecNumber>
    </recommendedName>
</protein>
<dbReference type="UniPathway" id="UPA00077">
    <property type="reaction ID" value="UER00155"/>
</dbReference>
<dbReference type="RefSeq" id="WP_044433413.1">
    <property type="nucleotide sequence ID" value="NZ_RAXU01000026.1"/>
</dbReference>
<evidence type="ECO:0000256" key="5">
    <source>
        <dbReference type="ARBA" id="ARBA00022777"/>
    </source>
</evidence>
<accession>A0A3A8E760</accession>
<name>A0A3A8E760_9GAMM</name>
<keyword evidence="7" id="KW-0289">Folate biosynthesis</keyword>
<dbReference type="EMBL" id="RAXU01000026">
    <property type="protein sequence ID" value="RKG30872.1"/>
    <property type="molecule type" value="Genomic_DNA"/>
</dbReference>
<dbReference type="Proteomes" id="UP000269001">
    <property type="component" value="Unassembled WGS sequence"/>
</dbReference>
<evidence type="ECO:0000256" key="7">
    <source>
        <dbReference type="ARBA" id="ARBA00022909"/>
    </source>
</evidence>
<dbReference type="Gene3D" id="3.30.70.560">
    <property type="entry name" value="7,8-Dihydro-6-hydroxymethylpterin-pyrophosphokinase HPPK"/>
    <property type="match status" value="1"/>
</dbReference>
<evidence type="ECO:0000313" key="9">
    <source>
        <dbReference type="EMBL" id="RKG30872.1"/>
    </source>
</evidence>
<dbReference type="GO" id="GO:0046654">
    <property type="term" value="P:tetrahydrofolate biosynthetic process"/>
    <property type="evidence" value="ECO:0007669"/>
    <property type="project" value="UniProtKB-UniPathway"/>
</dbReference>
<organism evidence="9 10">
    <name type="scientific">Acinetobacter guerrae</name>
    <dbReference type="NCBI Taxonomy" id="1843371"/>
    <lineage>
        <taxon>Bacteria</taxon>
        <taxon>Pseudomonadati</taxon>
        <taxon>Pseudomonadota</taxon>
        <taxon>Gammaproteobacteria</taxon>
        <taxon>Moraxellales</taxon>
        <taxon>Moraxellaceae</taxon>
        <taxon>Acinetobacter</taxon>
    </lineage>
</organism>
<reference evidence="9 10" key="1">
    <citation type="submission" date="2018-09" db="EMBL/GenBank/DDBJ databases">
        <title>The draft genome of Acinetobacter spp. strains.</title>
        <authorList>
            <person name="Qin J."/>
            <person name="Feng Y."/>
            <person name="Zong Z."/>
        </authorList>
    </citation>
    <scope>NUCLEOTIDE SEQUENCE [LARGE SCALE GENOMIC DNA]</scope>
    <source>
        <strain evidence="9 10">WCHAc060096</strain>
    </source>
</reference>
<keyword evidence="3" id="KW-0808">Transferase</keyword>
<dbReference type="GO" id="GO:0005524">
    <property type="term" value="F:ATP binding"/>
    <property type="evidence" value="ECO:0007669"/>
    <property type="project" value="UniProtKB-KW"/>
</dbReference>
<keyword evidence="4" id="KW-0547">Nucleotide-binding</keyword>
<dbReference type="AlphaFoldDB" id="A0A3A8E760"/>
<evidence type="ECO:0000256" key="1">
    <source>
        <dbReference type="ARBA" id="ARBA00005051"/>
    </source>
</evidence>
<dbReference type="InterPro" id="IPR035907">
    <property type="entry name" value="Hppk_sf"/>
</dbReference>